<keyword evidence="4" id="KW-1185">Reference proteome</keyword>
<evidence type="ECO:0008006" key="5">
    <source>
        <dbReference type="Google" id="ProtNLM"/>
    </source>
</evidence>
<organism evidence="3 4">
    <name type="scientific">Pelagerythrobacter marinus</name>
    <dbReference type="NCBI Taxonomy" id="538382"/>
    <lineage>
        <taxon>Bacteria</taxon>
        <taxon>Pseudomonadati</taxon>
        <taxon>Pseudomonadota</taxon>
        <taxon>Alphaproteobacteria</taxon>
        <taxon>Sphingomonadales</taxon>
        <taxon>Erythrobacteraceae</taxon>
        <taxon>Pelagerythrobacter</taxon>
    </lineage>
</organism>
<name>A0ABW9UTZ4_9SPHN</name>
<protein>
    <recommendedName>
        <fullName evidence="5">Cyclic di-GMP-binding protein</fullName>
    </recommendedName>
</protein>
<accession>A0ABW9UTZ4</accession>
<evidence type="ECO:0000256" key="1">
    <source>
        <dbReference type="SAM" id="Phobius"/>
    </source>
</evidence>
<gene>
    <name evidence="3" type="ORF">GRI72_00205</name>
</gene>
<keyword evidence="2" id="KW-0732">Signal</keyword>
<feature type="transmembrane region" description="Helical" evidence="1">
    <location>
        <begin position="604"/>
        <end position="624"/>
    </location>
</feature>
<keyword evidence="1" id="KW-0472">Membrane</keyword>
<evidence type="ECO:0000256" key="2">
    <source>
        <dbReference type="SAM" id="SignalP"/>
    </source>
</evidence>
<reference evidence="3 4" key="1">
    <citation type="submission" date="2019-12" db="EMBL/GenBank/DDBJ databases">
        <title>Genomic-based taxomic classification of the family Erythrobacteraceae.</title>
        <authorList>
            <person name="Xu L."/>
        </authorList>
    </citation>
    <scope>NUCLEOTIDE SEQUENCE [LARGE SCALE GENOMIC DNA]</scope>
    <source>
        <strain evidence="3 4">H32</strain>
    </source>
</reference>
<sequence>MTRHAFLGAVAATAMAASAAASAQVGAPIAPTVAAATDEPAPSVARTITLRELGFESGFEIAGLSGARDLYFPVPAGAEVEELRLVLPYRADSAFGSRRSVAIEIGGRTQYTAALPQGPSQGMIDIPVDPALADRGYLAARIIYSGAITEDRCVDQRLSGAYLAFAGDGGLQARFDGDSLRRVSTLAAAMPAALDLSLPDGASARQAAAALTLMLGGGDARLAGSPPRGGTQGNGWQVARVGFAGPAAPAMAVRMDGGRPALDLGGEDPVAGARLLRSDWKAVAAAPSLAAAGRDARSAARGLTIADLGADTSVQAISDRGEWNVAIPASAIPAGQRMTGLVLDVAVAEDGGASPPVITVLFNGVLLASAEAEEDGRTQIAVDLPDGLANTQNSLDVSVVRQTASGDCKYAPQGYPAQLLPSSRIELGPAEAPDDFSDLPSALNDGFTLVMPDAAALGPAAALLGPLVSGEGAVGVSYDAIPDAGPVVYVGAQAPAGTEPIVRFDRGAIAIAGEDGRTILDREAIENLTTVQILEQGGRPVLWIRPGADFAALGASEEPPVLGYGNAAFLAGDQIAFAFHDARERLIDIRYPDESSFAQFLQRYRLWLIGFGWVLLTLGFVYLLRRVIASNKAKG</sequence>
<proteinExistence type="predicted"/>
<feature type="signal peptide" evidence="2">
    <location>
        <begin position="1"/>
        <end position="23"/>
    </location>
</feature>
<keyword evidence="1" id="KW-1133">Transmembrane helix</keyword>
<dbReference type="Proteomes" id="UP000444401">
    <property type="component" value="Unassembled WGS sequence"/>
</dbReference>
<comment type="caution">
    <text evidence="3">The sequence shown here is derived from an EMBL/GenBank/DDBJ whole genome shotgun (WGS) entry which is preliminary data.</text>
</comment>
<dbReference type="RefSeq" id="WP_160731941.1">
    <property type="nucleotide sequence ID" value="NZ_WTYO01000001.1"/>
</dbReference>
<evidence type="ECO:0000313" key="3">
    <source>
        <dbReference type="EMBL" id="MXO67258.1"/>
    </source>
</evidence>
<feature type="chain" id="PRO_5046363806" description="Cyclic di-GMP-binding protein" evidence="2">
    <location>
        <begin position="24"/>
        <end position="635"/>
    </location>
</feature>
<evidence type="ECO:0000313" key="4">
    <source>
        <dbReference type="Proteomes" id="UP000444401"/>
    </source>
</evidence>
<dbReference type="EMBL" id="WTYO01000001">
    <property type="protein sequence ID" value="MXO67258.1"/>
    <property type="molecule type" value="Genomic_DNA"/>
</dbReference>
<keyword evidence="1" id="KW-0812">Transmembrane</keyword>